<name>A0ACB7SBR6_HYAAI</name>
<proteinExistence type="predicted"/>
<reference evidence="1" key="1">
    <citation type="submission" date="2020-05" db="EMBL/GenBank/DDBJ databases">
        <title>Large-scale comparative analyses of tick genomes elucidate their genetic diversity and vector capacities.</title>
        <authorList>
            <person name="Jia N."/>
            <person name="Wang J."/>
            <person name="Shi W."/>
            <person name="Du L."/>
            <person name="Sun Y."/>
            <person name="Zhan W."/>
            <person name="Jiang J."/>
            <person name="Wang Q."/>
            <person name="Zhang B."/>
            <person name="Ji P."/>
            <person name="Sakyi L.B."/>
            <person name="Cui X."/>
            <person name="Yuan T."/>
            <person name="Jiang B."/>
            <person name="Yang W."/>
            <person name="Lam T.T.-Y."/>
            <person name="Chang Q."/>
            <person name="Ding S."/>
            <person name="Wang X."/>
            <person name="Zhu J."/>
            <person name="Ruan X."/>
            <person name="Zhao L."/>
            <person name="Wei J."/>
            <person name="Que T."/>
            <person name="Du C."/>
            <person name="Cheng J."/>
            <person name="Dai P."/>
            <person name="Han X."/>
            <person name="Huang E."/>
            <person name="Gao Y."/>
            <person name="Liu J."/>
            <person name="Shao H."/>
            <person name="Ye R."/>
            <person name="Li L."/>
            <person name="Wei W."/>
            <person name="Wang X."/>
            <person name="Wang C."/>
            <person name="Yang T."/>
            <person name="Huo Q."/>
            <person name="Li W."/>
            <person name="Guo W."/>
            <person name="Chen H."/>
            <person name="Zhou L."/>
            <person name="Ni X."/>
            <person name="Tian J."/>
            <person name="Zhou Y."/>
            <person name="Sheng Y."/>
            <person name="Liu T."/>
            <person name="Pan Y."/>
            <person name="Xia L."/>
            <person name="Li J."/>
            <person name="Zhao F."/>
            <person name="Cao W."/>
        </authorList>
    </citation>
    <scope>NUCLEOTIDE SEQUENCE</scope>
    <source>
        <strain evidence="1">Hyas-2018</strain>
    </source>
</reference>
<keyword evidence="2" id="KW-1185">Reference proteome</keyword>
<evidence type="ECO:0000313" key="2">
    <source>
        <dbReference type="Proteomes" id="UP000821845"/>
    </source>
</evidence>
<protein>
    <submittedName>
        <fullName evidence="1">Uncharacterized protein</fullName>
    </submittedName>
</protein>
<comment type="caution">
    <text evidence="1">The sequence shown here is derived from an EMBL/GenBank/DDBJ whole genome shotgun (WGS) entry which is preliminary data.</text>
</comment>
<sequence>MACRKPYTQLIDGVPRDPNYDAGMFRSSMNFQARSGDLVLYTYPKSGTHWLLYITQCILNCGKGVRTYEELAEHMRLLGGMDYEDWKPVLPLRLFSSHLPPRRDAMNADAKYIYLARNPWDVYVSLFHMVTEFSTYRFQEGTFDEFFDDFLEGDGAGHGSHFDHVMSGCALRNEPNVLFLTYEELVKDTRAAVMKLARFLGEKYATDMETNQSKLSNLLDSCAADKMRRVLVLDFSRPSRALFAGEARHGQVTFKNGYESDPRKYSIVRRGTMSNWKEYFSPEQLRRMEAMIQQAEKKSSVMELWSEERKNAIVAAETAERGRLRSQE</sequence>
<gene>
    <name evidence="1" type="ORF">HPB50_003058</name>
</gene>
<dbReference type="EMBL" id="CM023484">
    <property type="protein sequence ID" value="KAH6932155.1"/>
    <property type="molecule type" value="Genomic_DNA"/>
</dbReference>
<accession>A0ACB7SBR6</accession>
<organism evidence="1 2">
    <name type="scientific">Hyalomma asiaticum</name>
    <name type="common">Tick</name>
    <dbReference type="NCBI Taxonomy" id="266040"/>
    <lineage>
        <taxon>Eukaryota</taxon>
        <taxon>Metazoa</taxon>
        <taxon>Ecdysozoa</taxon>
        <taxon>Arthropoda</taxon>
        <taxon>Chelicerata</taxon>
        <taxon>Arachnida</taxon>
        <taxon>Acari</taxon>
        <taxon>Parasitiformes</taxon>
        <taxon>Ixodida</taxon>
        <taxon>Ixodoidea</taxon>
        <taxon>Ixodidae</taxon>
        <taxon>Hyalomminae</taxon>
        <taxon>Hyalomma</taxon>
    </lineage>
</organism>
<evidence type="ECO:0000313" key="1">
    <source>
        <dbReference type="EMBL" id="KAH6932155.1"/>
    </source>
</evidence>
<dbReference type="Proteomes" id="UP000821845">
    <property type="component" value="Chromosome 4"/>
</dbReference>